<evidence type="ECO:0000313" key="4">
    <source>
        <dbReference type="EMBL" id="OEJ34296.1"/>
    </source>
</evidence>
<dbReference type="GO" id="GO:0003677">
    <property type="term" value="F:DNA binding"/>
    <property type="evidence" value="ECO:0007669"/>
    <property type="project" value="UniProtKB-KW"/>
</dbReference>
<sequence>MNSTLTRMPLRGREREMRLIREVLEYGRRSGPAVLSIEGMPGIGKTRLLREAALLAEGLGYAGHHPDPWADPRHPRRRAAPARHTRGRPGRCHAPAGPVLVLVDDTRRTVDGPPRMPFTPRERPGGDPVVWLVAHRPGEGPALPAGLTGRSERLALGPLGPSPSLSLARDLLGAPPAAALVQLLDQAGGHPRLLIELLTGLQEEGSVETVDDEVRLLTSRLPARLATRVRATLERFSPGCRQLLCVASVLGCEVVYEDLALMLRTSVSALLPALEEVEATGVVRGDGGRAVFSNPLLRRLITDSLPDSLRLSLQREAAALRATAGLAETPAAGPELSEQQRVLVGLVREGLTNQQIARRLALSPHTVNYHLRKLFKTYGVSSRIDLLTAAEHLDAAGRAARARQN</sequence>
<dbReference type="Gene3D" id="1.10.10.10">
    <property type="entry name" value="Winged helix-like DNA-binding domain superfamily/Winged helix DNA-binding domain"/>
    <property type="match status" value="1"/>
</dbReference>
<evidence type="ECO:0000256" key="2">
    <source>
        <dbReference type="SAM" id="MobiDB-lite"/>
    </source>
</evidence>
<dbReference type="GO" id="GO:0006355">
    <property type="term" value="P:regulation of DNA-templated transcription"/>
    <property type="evidence" value="ECO:0007669"/>
    <property type="project" value="InterPro"/>
</dbReference>
<dbReference type="OrthoDB" id="8482304at2"/>
<gene>
    <name evidence="4" type="ORF">BGK67_25785</name>
</gene>
<reference evidence="4 5" key="1">
    <citation type="submission" date="2016-08" db="EMBL/GenBank/DDBJ databases">
        <title>The complete genome of Streptomyces subrutilus 10-1-1.</title>
        <authorList>
            <person name="Chen X."/>
        </authorList>
    </citation>
    <scope>NUCLEOTIDE SEQUENCE [LARGE SCALE GENOMIC DNA]</scope>
    <source>
        <strain evidence="4 5">10-1-1</strain>
    </source>
</reference>
<keyword evidence="1" id="KW-0238">DNA-binding</keyword>
<dbReference type="SMART" id="SM00421">
    <property type="entry name" value="HTH_LUXR"/>
    <property type="match status" value="1"/>
</dbReference>
<proteinExistence type="predicted"/>
<comment type="caution">
    <text evidence="4">The sequence shown here is derived from an EMBL/GenBank/DDBJ whole genome shotgun (WGS) entry which is preliminary data.</text>
</comment>
<dbReference type="EMBL" id="MEHK01000001">
    <property type="protein sequence ID" value="OEJ34296.1"/>
    <property type="molecule type" value="Genomic_DNA"/>
</dbReference>
<feature type="compositionally biased region" description="Basic residues" evidence="2">
    <location>
        <begin position="74"/>
        <end position="91"/>
    </location>
</feature>
<dbReference type="PANTHER" id="PTHR43214:SF43">
    <property type="entry name" value="TWO-COMPONENT RESPONSE REGULATOR"/>
    <property type="match status" value="1"/>
</dbReference>
<evidence type="ECO:0000256" key="1">
    <source>
        <dbReference type="ARBA" id="ARBA00023125"/>
    </source>
</evidence>
<evidence type="ECO:0000313" key="5">
    <source>
        <dbReference type="Proteomes" id="UP000095705"/>
    </source>
</evidence>
<dbReference type="RefSeq" id="WP_069922488.1">
    <property type="nucleotide sequence ID" value="NZ_MEHK01000001.1"/>
</dbReference>
<dbReference type="SUPFAM" id="SSF52540">
    <property type="entry name" value="P-loop containing nucleoside triphosphate hydrolases"/>
    <property type="match status" value="1"/>
</dbReference>
<dbReference type="STRING" id="36818.BGK67_25785"/>
<dbReference type="PRINTS" id="PR00038">
    <property type="entry name" value="HTHLUXR"/>
</dbReference>
<dbReference type="AlphaFoldDB" id="A0A1E5PXQ2"/>
<dbReference type="InterPro" id="IPR016032">
    <property type="entry name" value="Sig_transdc_resp-reg_C-effctor"/>
</dbReference>
<keyword evidence="5" id="KW-1185">Reference proteome</keyword>
<dbReference type="Pfam" id="PF00196">
    <property type="entry name" value="GerE"/>
    <property type="match status" value="1"/>
</dbReference>
<dbReference type="InterPro" id="IPR000792">
    <property type="entry name" value="Tscrpt_reg_LuxR_C"/>
</dbReference>
<accession>A0A1E5PXQ2</accession>
<dbReference type="PROSITE" id="PS50043">
    <property type="entry name" value="HTH_LUXR_2"/>
    <property type="match status" value="1"/>
</dbReference>
<dbReference type="InterPro" id="IPR039420">
    <property type="entry name" value="WalR-like"/>
</dbReference>
<dbReference type="InterPro" id="IPR036388">
    <property type="entry name" value="WH-like_DNA-bd_sf"/>
</dbReference>
<dbReference type="Gene3D" id="3.40.50.300">
    <property type="entry name" value="P-loop containing nucleotide triphosphate hydrolases"/>
    <property type="match status" value="1"/>
</dbReference>
<dbReference type="SUPFAM" id="SSF46894">
    <property type="entry name" value="C-terminal effector domain of the bipartite response regulators"/>
    <property type="match status" value="1"/>
</dbReference>
<organism evidence="4 5">
    <name type="scientific">Streptomyces subrutilus</name>
    <dbReference type="NCBI Taxonomy" id="36818"/>
    <lineage>
        <taxon>Bacteria</taxon>
        <taxon>Bacillati</taxon>
        <taxon>Actinomycetota</taxon>
        <taxon>Actinomycetes</taxon>
        <taxon>Kitasatosporales</taxon>
        <taxon>Streptomycetaceae</taxon>
        <taxon>Streptomyces</taxon>
    </lineage>
</organism>
<dbReference type="Proteomes" id="UP000095705">
    <property type="component" value="Unassembled WGS sequence"/>
</dbReference>
<dbReference type="CDD" id="cd06170">
    <property type="entry name" value="LuxR_C_like"/>
    <property type="match status" value="1"/>
</dbReference>
<name>A0A1E5PXQ2_9ACTN</name>
<dbReference type="PANTHER" id="PTHR43214">
    <property type="entry name" value="TWO-COMPONENT RESPONSE REGULATOR"/>
    <property type="match status" value="1"/>
</dbReference>
<protein>
    <recommendedName>
        <fullName evidence="3">HTH luxR-type domain-containing protein</fullName>
    </recommendedName>
</protein>
<dbReference type="InterPro" id="IPR027417">
    <property type="entry name" value="P-loop_NTPase"/>
</dbReference>
<evidence type="ECO:0000259" key="3">
    <source>
        <dbReference type="PROSITE" id="PS50043"/>
    </source>
</evidence>
<feature type="domain" description="HTH luxR-type" evidence="3">
    <location>
        <begin position="329"/>
        <end position="394"/>
    </location>
</feature>
<feature type="region of interest" description="Disordered" evidence="2">
    <location>
        <begin position="65"/>
        <end position="96"/>
    </location>
</feature>